<sequence length="915" mass="100720">MIEFFANRLDPEPLRQYPVRARMPIDTWLRGNVASYRRNRRRIRRGELNPVSISVNGRLVHFSRWRVTEIGPDDEVHIWKEPKGIDPISITIAAIKSAQALFRLFMPRIKMPSTQNPRQGDPLESARTKANQVRYGDIVREAFGRNKIYPDYIVPQCRRFPSERTEWVQMLLAVGIGDYEIHASDIMIGDTPIISLGNNARYRIYRPGESVAGDPAAEWWHSVAEVGATATGTAGIDLRTTTTVDQSANAQAYQFDGDLVTVPVGAGQFPTGWAAGMIVRVEVMYQYNVTAGTGVGGRDTISGPLAQLGAFPGMVIEVTGANEGIYVVNSYTAPAGSTPASMTLNTTSGAPVSGLQYGTGWACIGYRGLRYRITAASSSQLALDRLTDTGSDDTAWPGFDYIESNSAVLKLDGSTLEGDWAGPFAGNPEAEKATAIEFDYMFPQGLGGVDKKGRLFNWQVEIELQWRDMALAGAWTSYRETISRATLDQIAFTRRINLPYAMRPEVRMRRIGAKSTETTIQDTVQWYGLRTRLASPSSYPGMTVISVAVAGGGRLGAQSENRVSVIGTRILPTRQNGAWTEPRPVRDLVAPFCYVAKSVGYEDADLDLVEIDALADIWAQRGDTFDHQYESTSTVKEVLGDILAAGFSELTIGRGRLRPVRDGLREGVDHLYTTPAANGEVWAYSAQNMKGSLSRTFSTPTPDDNDGVDVEYIDGRTFQKKTVPCRLPGQLGLKPEKVSAVGVSDVNKAYQKGMRRAAEQRYRRWNYSFETELDANNSGYLSLAAVSDDTPGSGQSAFLKSLTPQGTGLVLESSEPLDWASMAMARVALRKPDGRVDGPWRASRIDEYRMWVPSLGFVPDLTWTREPPHLLFGRIHPVLITGVDPKGLESCSVRGVNYDERLYINDNATAPPEAV</sequence>
<name>A0A0P0AHI1_PSEAI</name>
<gene>
    <name evidence="2" type="ORF">CCBH4851_00192</name>
</gene>
<evidence type="ECO:0000259" key="1">
    <source>
        <dbReference type="Pfam" id="PF24801"/>
    </source>
</evidence>
<dbReference type="RefSeq" id="WP_025981546.1">
    <property type="nucleotide sequence ID" value="NZ_CBDDSE010000001.1"/>
</dbReference>
<organism evidence="2">
    <name type="scientific">Pseudomonas aeruginosa</name>
    <dbReference type="NCBI Taxonomy" id="287"/>
    <lineage>
        <taxon>Bacteria</taxon>
        <taxon>Pseudomonadati</taxon>
        <taxon>Pseudomonadota</taxon>
        <taxon>Gammaproteobacteria</taxon>
        <taxon>Pseudomonadales</taxon>
        <taxon>Pseudomonadaceae</taxon>
        <taxon>Pseudomonas</taxon>
    </lineage>
</organism>
<protein>
    <recommendedName>
        <fullName evidence="1">Tip attachment protein J HDII-ins2 domain-containing protein</fullName>
    </recommendedName>
</protein>
<feature type="domain" description="Tip attachment protein J HDII-ins2" evidence="1">
    <location>
        <begin position="430"/>
        <end position="530"/>
    </location>
</feature>
<reference evidence="2" key="1">
    <citation type="submission" date="2015-08" db="EMBL/GenBank/DDBJ databases">
        <title>Pseudomonas aeruginosa strain CCBH4851 chromosome region.</title>
        <authorList>
            <person name="Silveira M.C."/>
            <person name="Carvalho-Assef A.P.D."/>
            <person name="Albano R.M."/>
        </authorList>
    </citation>
    <scope>NUCLEOTIDE SEQUENCE</scope>
    <source>
        <strain evidence="2">CCBH4851</strain>
    </source>
</reference>
<accession>A0A0P0AHI1</accession>
<dbReference type="AlphaFoldDB" id="A0A0P0AHI1"/>
<dbReference type="Pfam" id="PF24801">
    <property type="entry name" value="FNIII-A_GpJ"/>
    <property type="match status" value="1"/>
</dbReference>
<dbReference type="EMBL" id="KT454971">
    <property type="protein sequence ID" value="ALI58896.1"/>
    <property type="molecule type" value="Genomic_DNA"/>
</dbReference>
<dbReference type="NCBIfam" id="NF040662">
    <property type="entry name" value="attach_TipJ_rel"/>
    <property type="match status" value="1"/>
</dbReference>
<dbReference type="InterPro" id="IPR055385">
    <property type="entry name" value="GpJ_HDII-ins2"/>
</dbReference>
<proteinExistence type="predicted"/>
<evidence type="ECO:0000313" key="2">
    <source>
        <dbReference type="EMBL" id="ALI58896.1"/>
    </source>
</evidence>
<dbReference type="PATRIC" id="fig|287.2966.peg.2781"/>